<feature type="compositionally biased region" description="Low complexity" evidence="2">
    <location>
        <begin position="142"/>
        <end position="157"/>
    </location>
</feature>
<dbReference type="Proteomes" id="UP001321473">
    <property type="component" value="Unassembled WGS sequence"/>
</dbReference>
<feature type="region of interest" description="Disordered" evidence="2">
    <location>
        <begin position="488"/>
        <end position="530"/>
    </location>
</feature>
<evidence type="ECO:0000256" key="2">
    <source>
        <dbReference type="SAM" id="MobiDB-lite"/>
    </source>
</evidence>
<dbReference type="AlphaFoldDB" id="A0AAQ4DX44"/>
<feature type="region of interest" description="Disordered" evidence="2">
    <location>
        <begin position="345"/>
        <end position="442"/>
    </location>
</feature>
<keyword evidence="1" id="KW-0175">Coiled coil</keyword>
<evidence type="ECO:0000313" key="3">
    <source>
        <dbReference type="EMBL" id="KAK8767034.1"/>
    </source>
</evidence>
<organism evidence="3 4">
    <name type="scientific">Amblyomma americanum</name>
    <name type="common">Lone star tick</name>
    <dbReference type="NCBI Taxonomy" id="6943"/>
    <lineage>
        <taxon>Eukaryota</taxon>
        <taxon>Metazoa</taxon>
        <taxon>Ecdysozoa</taxon>
        <taxon>Arthropoda</taxon>
        <taxon>Chelicerata</taxon>
        <taxon>Arachnida</taxon>
        <taxon>Acari</taxon>
        <taxon>Parasitiformes</taxon>
        <taxon>Ixodida</taxon>
        <taxon>Ixodoidea</taxon>
        <taxon>Ixodidae</taxon>
        <taxon>Amblyomminae</taxon>
        <taxon>Amblyomma</taxon>
    </lineage>
</organism>
<feature type="compositionally biased region" description="Pro residues" evidence="2">
    <location>
        <begin position="497"/>
        <end position="514"/>
    </location>
</feature>
<evidence type="ECO:0000256" key="1">
    <source>
        <dbReference type="SAM" id="Coils"/>
    </source>
</evidence>
<accession>A0AAQ4DX44</accession>
<feature type="region of interest" description="Disordered" evidence="2">
    <location>
        <begin position="1"/>
        <end position="28"/>
    </location>
</feature>
<protein>
    <submittedName>
        <fullName evidence="3">Uncharacterized protein</fullName>
    </submittedName>
</protein>
<feature type="region of interest" description="Disordered" evidence="2">
    <location>
        <begin position="46"/>
        <end position="83"/>
    </location>
</feature>
<name>A0AAQ4DX44_AMBAM</name>
<feature type="compositionally biased region" description="Basic and acidic residues" evidence="2">
    <location>
        <begin position="176"/>
        <end position="185"/>
    </location>
</feature>
<gene>
    <name evidence="3" type="ORF">V5799_006186</name>
</gene>
<feature type="region of interest" description="Disordered" evidence="2">
    <location>
        <begin position="142"/>
        <end position="161"/>
    </location>
</feature>
<feature type="region of interest" description="Disordered" evidence="2">
    <location>
        <begin position="176"/>
        <end position="203"/>
    </location>
</feature>
<comment type="caution">
    <text evidence="3">The sequence shown here is derived from an EMBL/GenBank/DDBJ whole genome shotgun (WGS) entry which is preliminary data.</text>
</comment>
<evidence type="ECO:0000313" key="4">
    <source>
        <dbReference type="Proteomes" id="UP001321473"/>
    </source>
</evidence>
<feature type="coiled-coil region" evidence="1">
    <location>
        <begin position="310"/>
        <end position="337"/>
    </location>
</feature>
<feature type="region of interest" description="Disordered" evidence="2">
    <location>
        <begin position="242"/>
        <end position="269"/>
    </location>
</feature>
<proteinExistence type="predicted"/>
<dbReference type="EMBL" id="JARKHS020025796">
    <property type="protein sequence ID" value="KAK8767034.1"/>
    <property type="molecule type" value="Genomic_DNA"/>
</dbReference>
<keyword evidence="4" id="KW-1185">Reference proteome</keyword>
<reference evidence="3 4" key="1">
    <citation type="journal article" date="2023" name="Arcadia Sci">
        <title>De novo assembly of a long-read Amblyomma americanum tick genome.</title>
        <authorList>
            <person name="Chou S."/>
            <person name="Poskanzer K.E."/>
            <person name="Rollins M."/>
            <person name="Thuy-Boun P.S."/>
        </authorList>
    </citation>
    <scope>NUCLEOTIDE SEQUENCE [LARGE SCALE GENOMIC DNA]</scope>
    <source>
        <strain evidence="3">F_SG_1</strain>
        <tissue evidence="3">Salivary glands</tissue>
    </source>
</reference>
<feature type="compositionally biased region" description="Low complexity" evidence="2">
    <location>
        <begin position="193"/>
        <end position="203"/>
    </location>
</feature>
<feature type="compositionally biased region" description="Pro residues" evidence="2">
    <location>
        <begin position="244"/>
        <end position="259"/>
    </location>
</feature>
<sequence>MKATDRPPVSVAAPMGPPAPTPAPVNRGRFQVTTVVDDVAAATLPLAEPKPSVTDLSERAKWETPSSPPPQSRHTLHPDLPSARGRLTSHLFSHDSSCQTLDDLIDPYATFPYAGDPRRRPEAPTSLELALAKIMRGYLRSSDSGDLSSLSQASLESLPPPTLAGEAWKVRVHVRDVETQTDRPPLKNASVNTATPATPSPLSTQRRFLLSMEPPTLAKARSLSSLSPRPREGCERCAVLSPAASPPWGSPCSSPPPRRSAPRTIPGSSERLAGASLVDYGRSLSLSQFLTALTSDQTRELEPEEPEDVEEFLKQLLARQQREREDLENRHRRELECLRQRLHSGTLGSSSAGWPPCEAAPNGAPGPPSRILPHSQSAPHFPRPLPPLPLSSSPEWHTHHHYPHLHGGGSPPLNLPASLERGLHRSNSEGLPPDPLSARPLGRTRTLTDDLLRLVQLNGAARTCPPASLSPEPKPTLHQLMQQRHVAAPPLGSPLKEGPPSPVTSPPPMYPPPHHLQFGSGGPRSMHRHQ</sequence>